<accession>A0A7Y0ES38</accession>
<feature type="compositionally biased region" description="Polar residues" evidence="1">
    <location>
        <begin position="154"/>
        <end position="175"/>
    </location>
</feature>
<keyword evidence="2" id="KW-0812">Transmembrane</keyword>
<evidence type="ECO:0000313" key="5">
    <source>
        <dbReference type="Proteomes" id="UP000529710"/>
    </source>
</evidence>
<proteinExistence type="predicted"/>
<evidence type="ECO:0000313" key="4">
    <source>
        <dbReference type="EMBL" id="NMM95392.1"/>
    </source>
</evidence>
<reference evidence="4 5" key="1">
    <citation type="submission" date="2020-02" db="EMBL/GenBank/DDBJ databases">
        <title>Characterization of phylogenetic diversity of novel bifidobacterial species isolated in Czech ZOOs.</title>
        <authorList>
            <person name="Lugli G.A."/>
            <person name="Vera N.B."/>
            <person name="Ventura M."/>
        </authorList>
    </citation>
    <scope>NUCLEOTIDE SEQUENCE [LARGE SCALE GENOMIC DNA]</scope>
    <source>
        <strain evidence="4 5">DSM 109960</strain>
    </source>
</reference>
<gene>
    <name evidence="4" type="ORF">G1C98_0128</name>
</gene>
<dbReference type="InterPro" id="IPR013783">
    <property type="entry name" value="Ig-like_fold"/>
</dbReference>
<dbReference type="EMBL" id="JAAIIF010000002">
    <property type="protein sequence ID" value="NMM95392.1"/>
    <property type="molecule type" value="Genomic_DNA"/>
</dbReference>
<dbReference type="InterPro" id="IPR041033">
    <property type="entry name" value="SpaA_PFL_dom_1"/>
</dbReference>
<dbReference type="Pfam" id="PF17802">
    <property type="entry name" value="SpaA"/>
    <property type="match status" value="1"/>
</dbReference>
<dbReference type="RefSeq" id="WP_169078274.1">
    <property type="nucleotide sequence ID" value="NZ_JAAIIF010000002.1"/>
</dbReference>
<keyword evidence="2" id="KW-0472">Membrane</keyword>
<keyword evidence="2" id="KW-1133">Transmembrane helix</keyword>
<feature type="domain" description="SpaA-like prealbumin fold" evidence="3">
    <location>
        <begin position="1014"/>
        <end position="1108"/>
    </location>
</feature>
<comment type="caution">
    <text evidence="4">The sequence shown here is derived from an EMBL/GenBank/DDBJ whole genome shotgun (WGS) entry which is preliminary data.</text>
</comment>
<keyword evidence="5" id="KW-1185">Reference proteome</keyword>
<evidence type="ECO:0000259" key="3">
    <source>
        <dbReference type="Pfam" id="PF17802"/>
    </source>
</evidence>
<name>A0A7Y0ES38_9BIFI</name>
<feature type="transmembrane region" description="Helical" evidence="2">
    <location>
        <begin position="1178"/>
        <end position="1201"/>
    </location>
</feature>
<dbReference type="Gene3D" id="2.60.40.10">
    <property type="entry name" value="Immunoglobulins"/>
    <property type="match status" value="1"/>
</dbReference>
<sequence>MAPPKKSNDITAQVDTSVTLDNVTKANVGGIYDTWPSTCPNDCWYEEGASSGKPADADQYVYALWKVTVEKSGNQPGTLTISDKITDQLGGKPLQTVFISNPSAPGMLIPSGGHLGQPLPSDADKHSAEPGTYYIVTEYPKTIDRDEAKLSDEATVTLTPADTNKPQTKTDSATYSEAPKTPFTPPQTMYRLQKGVEDPQNEDDGVNWSSRYDYGNDSDENDVQINGGLTALANGKPVISDDFVNHYYANTYNLTTSDGDSSDSQDDYGQTAVRHEFIDDMFAFGDAKANEMEQDGDDPSDGSDAPKRGFAQLQPGDYSISKVSIPRGSCFIKGCSEAGDEYSSGLTLYKYGYKASSGDWDMISDPGSDEQIEIWMKKGNDWHKIDTRKASDIAQNGYETTVGGTAVKVVCTGTDIGAVELNLHVQVTLKPTEHVKQLLYTVDDDTGEDTDELRDAAYLTDFNTMKVYRGDELLDDDGNARETADGSDYSDDLRGFCIPTGDGSCDLGASSQDFGPDSDNDTVSFTGWQDHFNVLPFGPQKKESDTEDQYGPPSPWLLHATAQQKLTPFQPVSGIRKTVGTTSNDIANRQVKVSWNVKIGECATSVKDGQCTSGRNRFFTMYVDDLNGRPQNDGTFWDLLPAGLHPDMDSITVTGTNGKPLKVASAEFFSNWKGSGRDMLKVTAEGSKNYDSDGSGMTLAFDSAIDYDDIWDMGRGTLDLHNVVSYETGNPSIADGAQNSTSAGMPFSDFSDQEKAWMTGLNGSGGISSQERFLYDAAFVNVSVDSVSSSGLTKTVRGGQYSFWTNGKNNQVTVRADGEYQYRLRYGTDSDTRAKNVVLYDSLENYLSTDTSTTDIQVDGSTPRWRGTLQSVDLTRIPSDVQAKVYYSTVDDLKLSGATTGNHDLTDTSIWTECTPSATNDCSSQYAKAHAVAIDLGKRTDGGDYVLPADSAFSVVLNMKAPSDTAAVKNYVDKDAHAYNGVHATFENINTSDVSGHYLDIGYTKVGLLGDEAQFTFAKVDGSSTERKPLPGAKFKLFQWKGVGSASASGLIDTVRPGADWVQRGGTLTSGKDGKVNFGGLPEGTYRLAEVEAPEGFALPDVQWQIVAPRPTADTAGTKIMRHDLMTVTAGGGMQQGAGGQSADASDPYWSDSTKGPASGLVLANYGAPLPSTGGPGLWCRTVGCVVLVTAGIAMAAALLYRRQRARG</sequence>
<dbReference type="GO" id="GO:0005975">
    <property type="term" value="P:carbohydrate metabolic process"/>
    <property type="evidence" value="ECO:0007669"/>
    <property type="project" value="UniProtKB-ARBA"/>
</dbReference>
<evidence type="ECO:0000256" key="1">
    <source>
        <dbReference type="SAM" id="MobiDB-lite"/>
    </source>
</evidence>
<feature type="region of interest" description="Disordered" evidence="1">
    <location>
        <begin position="154"/>
        <end position="187"/>
    </location>
</feature>
<feature type="region of interest" description="Disordered" evidence="1">
    <location>
        <begin position="1133"/>
        <end position="1153"/>
    </location>
</feature>
<feature type="region of interest" description="Disordered" evidence="1">
    <location>
        <begin position="291"/>
        <end position="313"/>
    </location>
</feature>
<dbReference type="AlphaFoldDB" id="A0A7Y0ES38"/>
<feature type="compositionally biased region" description="Acidic residues" evidence="1">
    <location>
        <begin position="292"/>
        <end position="301"/>
    </location>
</feature>
<protein>
    <recommendedName>
        <fullName evidence="3">SpaA-like prealbumin fold domain-containing protein</fullName>
    </recommendedName>
</protein>
<dbReference type="Proteomes" id="UP000529710">
    <property type="component" value="Unassembled WGS sequence"/>
</dbReference>
<organism evidence="4 5">
    <name type="scientific">Bifidobacterium erythrocebi</name>
    <dbReference type="NCBI Taxonomy" id="2675325"/>
    <lineage>
        <taxon>Bacteria</taxon>
        <taxon>Bacillati</taxon>
        <taxon>Actinomycetota</taxon>
        <taxon>Actinomycetes</taxon>
        <taxon>Bifidobacteriales</taxon>
        <taxon>Bifidobacteriaceae</taxon>
        <taxon>Bifidobacterium</taxon>
    </lineage>
</organism>
<evidence type="ECO:0000256" key="2">
    <source>
        <dbReference type="SAM" id="Phobius"/>
    </source>
</evidence>